<evidence type="ECO:0000313" key="1">
    <source>
        <dbReference type="EMBL" id="KAJ3565928.1"/>
    </source>
</evidence>
<name>A0A9W8NAX2_9PEZI</name>
<proteinExistence type="predicted"/>
<keyword evidence="2" id="KW-1185">Reference proteome</keyword>
<dbReference type="VEuPathDB" id="FungiDB:F4678DRAFT_438644"/>
<protein>
    <submittedName>
        <fullName evidence="1">Uncharacterized protein</fullName>
    </submittedName>
</protein>
<accession>A0A9W8NAX2</accession>
<dbReference type="Proteomes" id="UP001148614">
    <property type="component" value="Unassembled WGS sequence"/>
</dbReference>
<reference evidence="1" key="1">
    <citation type="submission" date="2022-07" db="EMBL/GenBank/DDBJ databases">
        <title>Genome Sequence of Xylaria arbuscula.</title>
        <authorList>
            <person name="Buettner E."/>
        </authorList>
    </citation>
    <scope>NUCLEOTIDE SEQUENCE</scope>
    <source>
        <strain evidence="1">VT107</strain>
    </source>
</reference>
<sequence length="387" mass="44618">MQDSQLECQKAEQRLDETMNKWHRGQESFCDTITRSLGIALLNNNNNTNNDRDSHSENSKDWALRGISGDRPETFHPLYDKLRVAFGELQLARELLTNTQMKRERLHAQKAPVLPEGSLDLLETYGEAGRKKAVELRAMAHMTEEDAEQLREYDELEQDAKQDIEIFSEKVMILQRECRENGVLPPLSFFQQEGFGVDSFYGDEIRLAPSPFESHDEAATLAHPVFPHLLSNPTHLLHGFPQTALQSLKMAIQLPLNAPVRAKKMKEAAHEVNMHALISSFKSEDKSDYINRWLLHKLHHSALEAELLWTTFRSKLTILDIDRWQRDVLRFWWQDKPVNLDSIDFGDDYTDTASAFAGSHTEFNKLPYSDSGQLDCLRTWDLDDSWP</sequence>
<organism evidence="1 2">
    <name type="scientific">Xylaria arbuscula</name>
    <dbReference type="NCBI Taxonomy" id="114810"/>
    <lineage>
        <taxon>Eukaryota</taxon>
        <taxon>Fungi</taxon>
        <taxon>Dikarya</taxon>
        <taxon>Ascomycota</taxon>
        <taxon>Pezizomycotina</taxon>
        <taxon>Sordariomycetes</taxon>
        <taxon>Xylariomycetidae</taxon>
        <taxon>Xylariales</taxon>
        <taxon>Xylariaceae</taxon>
        <taxon>Xylaria</taxon>
    </lineage>
</organism>
<dbReference type="EMBL" id="JANPWZ010001421">
    <property type="protein sequence ID" value="KAJ3565928.1"/>
    <property type="molecule type" value="Genomic_DNA"/>
</dbReference>
<comment type="caution">
    <text evidence="1">The sequence shown here is derived from an EMBL/GenBank/DDBJ whole genome shotgun (WGS) entry which is preliminary data.</text>
</comment>
<gene>
    <name evidence="1" type="ORF">NPX13_g7320</name>
</gene>
<dbReference type="AlphaFoldDB" id="A0A9W8NAX2"/>
<evidence type="ECO:0000313" key="2">
    <source>
        <dbReference type="Proteomes" id="UP001148614"/>
    </source>
</evidence>